<dbReference type="PANTHER" id="PTHR11699">
    <property type="entry name" value="ALDEHYDE DEHYDROGENASE-RELATED"/>
    <property type="match status" value="1"/>
</dbReference>
<organism evidence="3 4">
    <name type="scientific">Brevibacterium daeguense</name>
    <dbReference type="NCBI Taxonomy" id="909936"/>
    <lineage>
        <taxon>Bacteria</taxon>
        <taxon>Bacillati</taxon>
        <taxon>Actinomycetota</taxon>
        <taxon>Actinomycetes</taxon>
        <taxon>Micrococcales</taxon>
        <taxon>Brevibacteriaceae</taxon>
        <taxon>Brevibacterium</taxon>
    </lineage>
</organism>
<sequence>MTEYSAQARFDNYIGGSWVGSGERSANVNPSDTSDVLGHFARADAATVERAIAAARAALPEWSTGSIQQRFDILDTTGSVLKERSAELGALLAREEGKQITEATAEVLRAAQIFKFFAGEAIRNTGEIVESVRPGLTVEMTHEPVGVVGVITPWNFPIAIPAWKIAPALAYGNTVVFKPAEIVPACAHELVRILIDAGVPDGVLNLVTGPGGVVGDAISSSRDVDAVTFTGSVAVGEGVIANATAAGAKVQCEMGGKNPLIVLGDADLQAAADAAVNGAFFSTGQRCTASSRLIVTADVHDEFVALMKEKMARLVVGDARDADTVIGPVVSASQFEQDRRYLGIAASEGATVHGGEVVERPSEGYFLAPALVTETTETMTINTEEVFGPVASVIKVKDYEEALAVANRTPFGLSAGIFTNSLKHAAHFKRHSDAGMVMVNAPTAGVDYHTSFGGRKGSSYGPREQGRAAREFYTNHKTAYVNAG</sequence>
<dbReference type="InterPro" id="IPR016163">
    <property type="entry name" value="Ald_DH_C"/>
</dbReference>
<dbReference type="RefSeq" id="WP_236864489.1">
    <property type="nucleotide sequence ID" value="NZ_BAABAZ010000004.1"/>
</dbReference>
<dbReference type="CDD" id="cd07097">
    <property type="entry name" value="ALDH_KGSADH-YcbD"/>
    <property type="match status" value="1"/>
</dbReference>
<dbReference type="PROSITE" id="PS00070">
    <property type="entry name" value="ALDEHYDE_DEHYDR_CYS"/>
    <property type="match status" value="1"/>
</dbReference>
<reference evidence="4" key="1">
    <citation type="journal article" date="2019" name="Int. J. Syst. Evol. Microbiol.">
        <title>The Global Catalogue of Microorganisms (GCM) 10K type strain sequencing project: providing services to taxonomists for standard genome sequencing and annotation.</title>
        <authorList>
            <consortium name="The Broad Institute Genomics Platform"/>
            <consortium name="The Broad Institute Genome Sequencing Center for Infectious Disease"/>
            <person name="Wu L."/>
            <person name="Ma J."/>
        </authorList>
    </citation>
    <scope>NUCLEOTIDE SEQUENCE [LARGE SCALE GENOMIC DNA]</scope>
    <source>
        <strain evidence="4">JCM 17458</strain>
    </source>
</reference>
<evidence type="ECO:0000313" key="3">
    <source>
        <dbReference type="EMBL" id="GAA4283079.1"/>
    </source>
</evidence>
<dbReference type="InterPro" id="IPR016162">
    <property type="entry name" value="Ald_DH_N"/>
</dbReference>
<comment type="caution">
    <text evidence="3">The sequence shown here is derived from an EMBL/GenBank/DDBJ whole genome shotgun (WGS) entry which is preliminary data.</text>
</comment>
<name>A0ABP8EGH6_9MICO</name>
<accession>A0ABP8EGH6</accession>
<evidence type="ECO:0000256" key="1">
    <source>
        <dbReference type="ARBA" id="ARBA00023002"/>
    </source>
</evidence>
<feature type="domain" description="Aldehyde dehydrogenase" evidence="2">
    <location>
        <begin position="19"/>
        <end position="478"/>
    </location>
</feature>
<dbReference type="Gene3D" id="3.40.605.10">
    <property type="entry name" value="Aldehyde Dehydrogenase, Chain A, domain 1"/>
    <property type="match status" value="1"/>
</dbReference>
<dbReference type="Gene3D" id="3.40.309.10">
    <property type="entry name" value="Aldehyde Dehydrogenase, Chain A, domain 2"/>
    <property type="match status" value="1"/>
</dbReference>
<dbReference type="Proteomes" id="UP001501586">
    <property type="component" value="Unassembled WGS sequence"/>
</dbReference>
<evidence type="ECO:0000259" key="2">
    <source>
        <dbReference type="Pfam" id="PF00171"/>
    </source>
</evidence>
<proteinExistence type="predicted"/>
<keyword evidence="1" id="KW-0560">Oxidoreductase</keyword>
<evidence type="ECO:0000313" key="4">
    <source>
        <dbReference type="Proteomes" id="UP001501586"/>
    </source>
</evidence>
<gene>
    <name evidence="3" type="ORF">GCM10022261_06100</name>
</gene>
<dbReference type="EMBL" id="BAABAZ010000004">
    <property type="protein sequence ID" value="GAA4283079.1"/>
    <property type="molecule type" value="Genomic_DNA"/>
</dbReference>
<dbReference type="SUPFAM" id="SSF53720">
    <property type="entry name" value="ALDH-like"/>
    <property type="match status" value="1"/>
</dbReference>
<dbReference type="InterPro" id="IPR016160">
    <property type="entry name" value="Ald_DH_CS_CYS"/>
</dbReference>
<dbReference type="Pfam" id="PF00171">
    <property type="entry name" value="Aldedh"/>
    <property type="match status" value="1"/>
</dbReference>
<keyword evidence="4" id="KW-1185">Reference proteome</keyword>
<dbReference type="InterPro" id="IPR016161">
    <property type="entry name" value="Ald_DH/histidinol_DH"/>
</dbReference>
<dbReference type="InterPro" id="IPR015590">
    <property type="entry name" value="Aldehyde_DH_dom"/>
</dbReference>
<protein>
    <submittedName>
        <fullName evidence="3">Aldehyde dehydrogenase family protein</fullName>
    </submittedName>
</protein>